<evidence type="ECO:0000313" key="4">
    <source>
        <dbReference type="Proteomes" id="UP000236434"/>
    </source>
</evidence>
<feature type="coiled-coil region" evidence="1">
    <location>
        <begin position="181"/>
        <end position="208"/>
    </location>
</feature>
<organism evidence="3 4">
    <name type="scientific">Petrotoga olearia DSM 13574</name>
    <dbReference type="NCBI Taxonomy" id="1122955"/>
    <lineage>
        <taxon>Bacteria</taxon>
        <taxon>Thermotogati</taxon>
        <taxon>Thermotogota</taxon>
        <taxon>Thermotogae</taxon>
        <taxon>Petrotogales</taxon>
        <taxon>Petrotogaceae</taxon>
        <taxon>Petrotoga</taxon>
    </lineage>
</organism>
<dbReference type="PANTHER" id="PTHR32114:SF2">
    <property type="entry name" value="ABC TRANSPORTER ABCH.3"/>
    <property type="match status" value="1"/>
</dbReference>
<keyword evidence="2" id="KW-0812">Transmembrane</keyword>
<feature type="coiled-coil region" evidence="1">
    <location>
        <begin position="255"/>
        <end position="303"/>
    </location>
</feature>
<evidence type="ECO:0000256" key="2">
    <source>
        <dbReference type="SAM" id="Phobius"/>
    </source>
</evidence>
<dbReference type="RefSeq" id="WP_103067552.1">
    <property type="nucleotide sequence ID" value="NZ_AZRL01000022.1"/>
</dbReference>
<feature type="coiled-coil region" evidence="1">
    <location>
        <begin position="407"/>
        <end position="434"/>
    </location>
</feature>
<evidence type="ECO:0000256" key="1">
    <source>
        <dbReference type="SAM" id="Coils"/>
    </source>
</evidence>
<dbReference type="PANTHER" id="PTHR32114">
    <property type="entry name" value="ABC TRANSPORTER ABCH.3"/>
    <property type="match status" value="1"/>
</dbReference>
<keyword evidence="2" id="KW-0472">Membrane</keyword>
<evidence type="ECO:0000313" key="3">
    <source>
        <dbReference type="EMBL" id="PNR95128.1"/>
    </source>
</evidence>
<dbReference type="EMBL" id="AZRL01000022">
    <property type="protein sequence ID" value="PNR95128.1"/>
    <property type="molecule type" value="Genomic_DNA"/>
</dbReference>
<name>A0A2K1NX63_9BACT</name>
<dbReference type="AlphaFoldDB" id="A0A2K1NX63"/>
<dbReference type="Gene3D" id="1.20.5.300">
    <property type="match status" value="1"/>
</dbReference>
<accession>A0A2K1NX63</accession>
<dbReference type="Proteomes" id="UP000236434">
    <property type="component" value="Unassembled WGS sequence"/>
</dbReference>
<dbReference type="Gene3D" id="1.10.287.1490">
    <property type="match status" value="2"/>
</dbReference>
<keyword evidence="1" id="KW-0175">Coiled coil</keyword>
<feature type="transmembrane region" description="Helical" evidence="2">
    <location>
        <begin position="664"/>
        <end position="685"/>
    </location>
</feature>
<reference evidence="3 4" key="1">
    <citation type="submission" date="2013-12" db="EMBL/GenBank/DDBJ databases">
        <title>Comparative genomics of Petrotoga isolates.</title>
        <authorList>
            <person name="Nesbo C.L."/>
            <person name="Charchuk R."/>
            <person name="Chow K."/>
        </authorList>
    </citation>
    <scope>NUCLEOTIDE SEQUENCE [LARGE SCALE GENOMIC DNA]</scope>
    <source>
        <strain evidence="3 4">DSM 13574</strain>
    </source>
</reference>
<evidence type="ECO:0008006" key="5">
    <source>
        <dbReference type="Google" id="ProtNLM"/>
    </source>
</evidence>
<comment type="caution">
    <text evidence="3">The sequence shown here is derived from an EMBL/GenBank/DDBJ whole genome shotgun (WGS) entry which is preliminary data.</text>
</comment>
<gene>
    <name evidence="3" type="ORF">X929_08505</name>
</gene>
<keyword evidence="2" id="KW-1133">Transmembrane helix</keyword>
<feature type="coiled-coil region" evidence="1">
    <location>
        <begin position="507"/>
        <end position="625"/>
    </location>
</feature>
<proteinExistence type="predicted"/>
<protein>
    <recommendedName>
        <fullName evidence="5">SLH domain-containing protein</fullName>
    </recommendedName>
</protein>
<sequence>MNKKIILFLLVTFISLSLLSQTNIGDLQPSSPIYPQVVRMVESGIMFLDNQGRFRGSQQVLRYDLAEFGSNMLNYVDGLYGQKLQEISNRLLYLENLNAEIRLYNLESTVFAHDDRLSYLDSTIQNLGKNVSDILAVIDPSQPINEDNIIFQEISQGAIDIAKKMAQDEVQMIADSSMASLTIFQERLNNFEQEVINLNNKYDNTIESLNSVLVDSTESNKEELKNYIDMRLNFEIDGLKTSLTNIAKNEVYLFNDTLTATLNNFDQRIARVESEIVPYKNSYNELNKKINENEAKLNFILSNVSTSISTETLSYELLFGVRTDIEGLKVKTDNLANDISVLYDQVASNQSYIETFDARHAYYNSKILDMQNKYNTLSDQIIIQNKKLDNIIFELSKLTPTPSQMAAPQYTVDIKNLQERVTSLERTIGAYYDQIGELTVYATMFEEFKNNLNELYLALEKNNGDIQTLKEKTETLNAQISSLATLTNLNKDTLSQIGNITKLAETVGYLDNNYQNLNRTNAQLQNDLIQVENRLSNIEKTLNNFQITSSEIDELKNTYNSLLDKYYEIKSESEYLNDPTVLKNDLKAELSQQLATELVSFEKKLKNIEDKLSSVESRLSNIEKTVFFHDESISTLSQKTDENVKKINNLENSIQDIEKPSQTYISSIIVGVIGVLVGAGIVLLFQ</sequence>
<dbReference type="OrthoDB" id="38904at2"/>